<dbReference type="HOGENOM" id="CLU_010595_1_0_1"/>
<dbReference type="GeneID" id="22582542"/>
<protein>
    <recommendedName>
        <fullName evidence="4">Methyltransferase domain-containing protein</fullName>
    </recommendedName>
</protein>
<dbReference type="OMA" id="TIHELML"/>
<dbReference type="KEGG" id="pbn:PADG_03190"/>
<dbReference type="eggNOG" id="ENOG502QWIX">
    <property type="taxonomic scope" value="Eukaryota"/>
</dbReference>
<dbReference type="SUPFAM" id="SSF53335">
    <property type="entry name" value="S-adenosyl-L-methionine-dependent methyltransferases"/>
    <property type="match status" value="1"/>
</dbReference>
<dbReference type="RefSeq" id="XP_010758297.1">
    <property type="nucleotide sequence ID" value="XM_010759995.1"/>
</dbReference>
<dbReference type="CDD" id="cd02440">
    <property type="entry name" value="AdoMet_MTases"/>
    <property type="match status" value="1"/>
</dbReference>
<dbReference type="AlphaFoldDB" id="C1G7N5"/>
<evidence type="ECO:0000313" key="3">
    <source>
        <dbReference type="Proteomes" id="UP000001628"/>
    </source>
</evidence>
<reference evidence="2 3" key="1">
    <citation type="journal article" date="2011" name="PLoS Genet.">
        <title>Comparative genomic analysis of human fungal pathogens causing paracoccidioidomycosis.</title>
        <authorList>
            <person name="Desjardins C.A."/>
            <person name="Champion M.D."/>
            <person name="Holder J.W."/>
            <person name="Muszewska A."/>
            <person name="Goldberg J."/>
            <person name="Bailao A.M."/>
            <person name="Brigido M.M."/>
            <person name="Ferreira M.E."/>
            <person name="Garcia A.M."/>
            <person name="Grynberg M."/>
            <person name="Gujja S."/>
            <person name="Heiman D.I."/>
            <person name="Henn M.R."/>
            <person name="Kodira C.D."/>
            <person name="Leon-Narvaez H."/>
            <person name="Longo L.V."/>
            <person name="Ma L.J."/>
            <person name="Malavazi I."/>
            <person name="Matsuo A.L."/>
            <person name="Morais F.V."/>
            <person name="Pereira M."/>
            <person name="Rodriguez-Brito S."/>
            <person name="Sakthikumar S."/>
            <person name="Salem-Izacc S.M."/>
            <person name="Sykes S.M."/>
            <person name="Teixeira M.M."/>
            <person name="Vallejo M.C."/>
            <person name="Walter M.E."/>
            <person name="Yandava C."/>
            <person name="Young S."/>
            <person name="Zeng Q."/>
            <person name="Zucker J."/>
            <person name="Felipe M.S."/>
            <person name="Goldman G.H."/>
            <person name="Haas B.J."/>
            <person name="McEwen J.G."/>
            <person name="Nino-Vega G."/>
            <person name="Puccia R."/>
            <person name="San-Blas G."/>
            <person name="Soares C.M."/>
            <person name="Birren B.W."/>
            <person name="Cuomo C.A."/>
        </authorList>
    </citation>
    <scope>NUCLEOTIDE SEQUENCE [LARGE SCALE GENOMIC DNA]</scope>
    <source>
        <strain evidence="2 3">Pb18</strain>
    </source>
</reference>
<name>C1G7N5_PARBD</name>
<dbReference type="InParanoid" id="C1G7N5"/>
<dbReference type="PANTHER" id="PTHR43591:SF10">
    <property type="entry name" value="ABC TRANSMEMBRANE TYPE-1 DOMAIN-CONTAINING PROTEIN-RELATED"/>
    <property type="match status" value="1"/>
</dbReference>
<dbReference type="OrthoDB" id="2013972at2759"/>
<evidence type="ECO:0000313" key="2">
    <source>
        <dbReference type="EMBL" id="EEH47092.2"/>
    </source>
</evidence>
<sequence length="283" mass="32039">MAEIETPDVDAEEQHREDQVTVDPGIEDTDSAYGDELSIYTASVTSSVTDFQKRYHASKEGRYLLPNDEQENDRLDMHHALIRATLKEKLYLAPIRDAPGRVIDICTGTGIWAIEFADLFPSAEVLGNDLSPIQPKLCLKPGGWVEFQDWDAMMQSADGTGKGSYIEQYITRTLAAFEKAGYIVRPGIFLEKWMKDTGFVNVKVTKFIVPLGAWAKDKHYFEQTLEASAMAALTRIENWTKEEVDFLIAKTKNDARNPKIHSEFHLYVIYPQILFVLNNDLIG</sequence>
<dbReference type="GO" id="GO:0008168">
    <property type="term" value="F:methyltransferase activity"/>
    <property type="evidence" value="ECO:0007669"/>
    <property type="project" value="TreeGrafter"/>
</dbReference>
<gene>
    <name evidence="2" type="ORF">PADG_03190</name>
</gene>
<dbReference type="Proteomes" id="UP000001628">
    <property type="component" value="Unassembled WGS sequence"/>
</dbReference>
<keyword evidence="3" id="KW-1185">Reference proteome</keyword>
<feature type="compositionally biased region" description="Acidic residues" evidence="1">
    <location>
        <begin position="1"/>
        <end position="11"/>
    </location>
</feature>
<evidence type="ECO:0000256" key="1">
    <source>
        <dbReference type="SAM" id="MobiDB-lite"/>
    </source>
</evidence>
<dbReference type="Gene3D" id="3.40.50.150">
    <property type="entry name" value="Vaccinia Virus protein VP39"/>
    <property type="match status" value="1"/>
</dbReference>
<organism evidence="2 3">
    <name type="scientific">Paracoccidioides brasiliensis (strain Pb18)</name>
    <dbReference type="NCBI Taxonomy" id="502780"/>
    <lineage>
        <taxon>Eukaryota</taxon>
        <taxon>Fungi</taxon>
        <taxon>Dikarya</taxon>
        <taxon>Ascomycota</taxon>
        <taxon>Pezizomycotina</taxon>
        <taxon>Eurotiomycetes</taxon>
        <taxon>Eurotiomycetidae</taxon>
        <taxon>Onygenales</taxon>
        <taxon>Ajellomycetaceae</taxon>
        <taxon>Paracoccidioides</taxon>
    </lineage>
</organism>
<proteinExistence type="predicted"/>
<dbReference type="InterPro" id="IPR029063">
    <property type="entry name" value="SAM-dependent_MTases_sf"/>
</dbReference>
<dbReference type="PANTHER" id="PTHR43591">
    <property type="entry name" value="METHYLTRANSFERASE"/>
    <property type="match status" value="1"/>
</dbReference>
<dbReference type="VEuPathDB" id="FungiDB:PADG_03190"/>
<evidence type="ECO:0008006" key="4">
    <source>
        <dbReference type="Google" id="ProtNLM"/>
    </source>
</evidence>
<dbReference type="Pfam" id="PF13489">
    <property type="entry name" value="Methyltransf_23"/>
    <property type="match status" value="1"/>
</dbReference>
<accession>C1G7N5</accession>
<feature type="region of interest" description="Disordered" evidence="1">
    <location>
        <begin position="1"/>
        <end position="28"/>
    </location>
</feature>
<dbReference type="EMBL" id="KN275959">
    <property type="protein sequence ID" value="EEH47092.2"/>
    <property type="molecule type" value="Genomic_DNA"/>
</dbReference>